<name>A0ABS4GWZ8_9BACL</name>
<evidence type="ECO:0000256" key="5">
    <source>
        <dbReference type="ARBA" id="ARBA00022553"/>
    </source>
</evidence>
<keyword evidence="13" id="KW-0175">Coiled coil</keyword>
<dbReference type="PRINTS" id="PR00509">
    <property type="entry name" value="PGMPMM"/>
</dbReference>
<keyword evidence="5" id="KW-0597">Phosphoprotein</keyword>
<gene>
    <name evidence="17" type="ORF">J2Z37_004820</name>
</gene>
<keyword evidence="7 12" id="KW-0460">Magnesium</keyword>
<dbReference type="SUPFAM" id="SSF55957">
    <property type="entry name" value="Phosphoglucomutase, C-terminal domain"/>
    <property type="match status" value="1"/>
</dbReference>
<dbReference type="InterPro" id="IPR005845">
    <property type="entry name" value="A-D-PHexomutase_a/b/a-II"/>
</dbReference>
<evidence type="ECO:0000259" key="15">
    <source>
        <dbReference type="Pfam" id="PF02879"/>
    </source>
</evidence>
<evidence type="ECO:0000256" key="2">
    <source>
        <dbReference type="ARBA" id="ARBA00005164"/>
    </source>
</evidence>
<dbReference type="Pfam" id="PF02879">
    <property type="entry name" value="PGM_PMM_II"/>
    <property type="match status" value="1"/>
</dbReference>
<accession>A0ABS4GWZ8</accession>
<dbReference type="RefSeq" id="WP_209812780.1">
    <property type="nucleotide sequence ID" value="NZ_JAGGKT010000028.1"/>
</dbReference>
<dbReference type="InterPro" id="IPR016055">
    <property type="entry name" value="A-D-PHexomutase_a/b/a-I/II/III"/>
</dbReference>
<dbReference type="SUPFAM" id="SSF53738">
    <property type="entry name" value="Phosphoglucomutase, first 3 domains"/>
    <property type="match status" value="3"/>
</dbReference>
<dbReference type="Pfam" id="PF02878">
    <property type="entry name" value="PGM_PMM_I"/>
    <property type="match status" value="1"/>
</dbReference>
<evidence type="ECO:0000256" key="3">
    <source>
        <dbReference type="ARBA" id="ARBA00005189"/>
    </source>
</evidence>
<dbReference type="InterPro" id="IPR036900">
    <property type="entry name" value="A-D-PHexomutase_C_sf"/>
</dbReference>
<organism evidence="17 18">
    <name type="scientific">Ammoniphilus resinae</name>
    <dbReference type="NCBI Taxonomy" id="861532"/>
    <lineage>
        <taxon>Bacteria</taxon>
        <taxon>Bacillati</taxon>
        <taxon>Bacillota</taxon>
        <taxon>Bacilli</taxon>
        <taxon>Bacillales</taxon>
        <taxon>Paenibacillaceae</taxon>
        <taxon>Aneurinibacillus group</taxon>
        <taxon>Ammoniphilus</taxon>
    </lineage>
</organism>
<dbReference type="PANTHER" id="PTHR45745">
    <property type="entry name" value="PHOSPHOMANNOMUTASE 45A"/>
    <property type="match status" value="1"/>
</dbReference>
<comment type="pathway">
    <text evidence="2">Glycolipid metabolism; diglucosyl-diacylglycerol biosynthesis.</text>
</comment>
<dbReference type="CDD" id="cd05799">
    <property type="entry name" value="PGM2"/>
    <property type="match status" value="1"/>
</dbReference>
<evidence type="ECO:0000259" key="14">
    <source>
        <dbReference type="Pfam" id="PF02878"/>
    </source>
</evidence>
<evidence type="ECO:0000256" key="6">
    <source>
        <dbReference type="ARBA" id="ARBA00022723"/>
    </source>
</evidence>
<reference evidence="17 18" key="1">
    <citation type="submission" date="2021-03" db="EMBL/GenBank/DDBJ databases">
        <title>Genomic Encyclopedia of Type Strains, Phase IV (KMG-IV): sequencing the most valuable type-strain genomes for metagenomic binning, comparative biology and taxonomic classification.</title>
        <authorList>
            <person name="Goeker M."/>
        </authorList>
    </citation>
    <scope>NUCLEOTIDE SEQUENCE [LARGE SCALE GENOMIC DNA]</scope>
    <source>
        <strain evidence="17 18">DSM 24738</strain>
    </source>
</reference>
<dbReference type="InterPro" id="IPR005841">
    <property type="entry name" value="Alpha-D-phosphohexomutase_SF"/>
</dbReference>
<comment type="caution">
    <text evidence="17">The sequence shown here is derived from an EMBL/GenBank/DDBJ whole genome shotgun (WGS) entry which is preliminary data.</text>
</comment>
<evidence type="ECO:0000256" key="13">
    <source>
        <dbReference type="SAM" id="Coils"/>
    </source>
</evidence>
<dbReference type="PROSITE" id="PS00710">
    <property type="entry name" value="PGM_PMM"/>
    <property type="match status" value="1"/>
</dbReference>
<feature type="domain" description="Alpha-D-phosphohexomutase alpha/beta/alpha" evidence="16">
    <location>
        <begin position="324"/>
        <end position="445"/>
    </location>
</feature>
<dbReference type="EMBL" id="JAGGKT010000028">
    <property type="protein sequence ID" value="MBP1934800.1"/>
    <property type="molecule type" value="Genomic_DNA"/>
</dbReference>
<proteinExistence type="inferred from homology"/>
<keyword evidence="18" id="KW-1185">Reference proteome</keyword>
<keyword evidence="6 12" id="KW-0479">Metal-binding</keyword>
<dbReference type="PANTHER" id="PTHR45745:SF1">
    <property type="entry name" value="PHOSPHOGLUCOMUTASE 2B-RELATED"/>
    <property type="match status" value="1"/>
</dbReference>
<dbReference type="Gene3D" id="3.30.310.50">
    <property type="entry name" value="Alpha-D-phosphohexomutase, C-terminal domain"/>
    <property type="match status" value="1"/>
</dbReference>
<dbReference type="InterPro" id="IPR005844">
    <property type="entry name" value="A-D-PHexomutase_a/b/a-I"/>
</dbReference>
<dbReference type="Gene3D" id="3.40.120.10">
    <property type="entry name" value="Alpha-D-Glucose-1,6-Bisphosphate, subunit A, domain 3"/>
    <property type="match status" value="3"/>
</dbReference>
<dbReference type="InterPro" id="IPR005846">
    <property type="entry name" value="A-D-PHexomutase_a/b/a-III"/>
</dbReference>
<evidence type="ECO:0000256" key="4">
    <source>
        <dbReference type="ARBA" id="ARBA00010231"/>
    </source>
</evidence>
<evidence type="ECO:0000256" key="11">
    <source>
        <dbReference type="ARBA" id="ARBA00041467"/>
    </source>
</evidence>
<evidence type="ECO:0000259" key="16">
    <source>
        <dbReference type="Pfam" id="PF02880"/>
    </source>
</evidence>
<dbReference type="Proteomes" id="UP001519343">
    <property type="component" value="Unassembled WGS sequence"/>
</dbReference>
<comment type="cofactor">
    <cofactor evidence="1">
        <name>Mg(2+)</name>
        <dbReference type="ChEBI" id="CHEBI:18420"/>
    </cofactor>
</comment>
<evidence type="ECO:0000256" key="7">
    <source>
        <dbReference type="ARBA" id="ARBA00022842"/>
    </source>
</evidence>
<feature type="domain" description="Alpha-D-phosphohexomutase alpha/beta/alpha" evidence="15">
    <location>
        <begin position="210"/>
        <end position="316"/>
    </location>
</feature>
<dbReference type="Pfam" id="PF02880">
    <property type="entry name" value="PGM_PMM_III"/>
    <property type="match status" value="1"/>
</dbReference>
<feature type="domain" description="Alpha-D-phosphohexomutase alpha/beta/alpha" evidence="14">
    <location>
        <begin position="43"/>
        <end position="182"/>
    </location>
</feature>
<evidence type="ECO:0000256" key="9">
    <source>
        <dbReference type="ARBA" id="ARBA00039995"/>
    </source>
</evidence>
<dbReference type="InterPro" id="IPR016066">
    <property type="entry name" value="A-D-PHexomutase_CS"/>
</dbReference>
<comment type="pathway">
    <text evidence="3">Lipid metabolism.</text>
</comment>
<dbReference type="GO" id="GO:0004614">
    <property type="term" value="F:phosphoglucomutase activity"/>
    <property type="evidence" value="ECO:0007669"/>
    <property type="project" value="UniProtKB-EC"/>
</dbReference>
<comment type="similarity">
    <text evidence="4 12">Belongs to the phosphohexose mutase family.</text>
</comment>
<evidence type="ECO:0000313" key="17">
    <source>
        <dbReference type="EMBL" id="MBP1934800.1"/>
    </source>
</evidence>
<evidence type="ECO:0000256" key="12">
    <source>
        <dbReference type="RuleBase" id="RU004326"/>
    </source>
</evidence>
<evidence type="ECO:0000313" key="18">
    <source>
        <dbReference type="Proteomes" id="UP001519343"/>
    </source>
</evidence>
<sequence>MGYQEAYQRWLQAEQLDPALKAELTAIQGKEKEIEERFYQSLEFGTGGLRGVIGAGTNRMNKYTVRKATQGLAQYISKQGEEAKQKGVVIAYDSRHFSPEFAREAGLVLAHNGIKAYVFKELRPTPELSFAVRHLGATAGIVVTASHNPPEYNGYKVYWRDGAQIATELAAAITAEIAQVENELEVEAASLDEALADGRFSWIGDELDDAYQAKLQSLILQPKDQNRDYKIVYTPLHGTGNKPVRRILESMGFENVAVVPEQELPDANFSTVTSPNPEEHQAFRLAIALAEKEGAELIMGTDPDADRTGVVVRDDQGKFVVLTGNQLGALMLDYILSTRSARGELPSNGVVIKTIVTSEIGAAVASRYGLETLNTLTGFKFIGEKIKQFEETGEKSFLFGYEESYGYLVGDFCRDKDAVQACMVAAEMGAYYKSQGRTLYQALMELFGVVGFYREGLVSLTLKGVDGVQQIQAMMEKLRQQPPTNIAGIAVREAKDYKPGIDGLPPANVLKYFLADDSWFAARPSGTEPKIKFYFGVKGTSLQDSETRLAGLQKSVMDLFQG</sequence>
<evidence type="ECO:0000256" key="1">
    <source>
        <dbReference type="ARBA" id="ARBA00001946"/>
    </source>
</evidence>
<keyword evidence="8 17" id="KW-0413">Isomerase</keyword>
<feature type="coiled-coil region" evidence="13">
    <location>
        <begin position="163"/>
        <end position="197"/>
    </location>
</feature>
<protein>
    <recommendedName>
        <fullName evidence="9">Phosphoglucomutase</fullName>
    </recommendedName>
    <alternativeName>
        <fullName evidence="11">Alpha-phosphoglucomutase</fullName>
    </alternativeName>
    <alternativeName>
        <fullName evidence="10">Glucose phosphomutase</fullName>
    </alternativeName>
</protein>
<evidence type="ECO:0000256" key="8">
    <source>
        <dbReference type="ARBA" id="ARBA00023235"/>
    </source>
</evidence>
<evidence type="ECO:0000256" key="10">
    <source>
        <dbReference type="ARBA" id="ARBA00041398"/>
    </source>
</evidence>